<evidence type="ECO:0000256" key="5">
    <source>
        <dbReference type="ARBA" id="ARBA00023015"/>
    </source>
</evidence>
<evidence type="ECO:0000313" key="11">
    <source>
        <dbReference type="EMBL" id="RRT79210.1"/>
    </source>
</evidence>
<proteinExistence type="predicted"/>
<evidence type="ECO:0000259" key="10">
    <source>
        <dbReference type="PROSITE" id="PS50157"/>
    </source>
</evidence>
<comment type="subcellular location">
    <subcellularLocation>
        <location evidence="1">Nucleus</location>
    </subcellularLocation>
</comment>
<protein>
    <recommendedName>
        <fullName evidence="10">C2H2-type domain-containing protein</fullName>
    </recommendedName>
</protein>
<dbReference type="Proteomes" id="UP000287651">
    <property type="component" value="Unassembled WGS sequence"/>
</dbReference>
<dbReference type="Gene3D" id="3.30.160.60">
    <property type="entry name" value="Classic Zinc Finger"/>
    <property type="match status" value="1"/>
</dbReference>
<dbReference type="SUPFAM" id="SSF57667">
    <property type="entry name" value="beta-beta-alpha zinc fingers"/>
    <property type="match status" value="1"/>
</dbReference>
<feature type="region of interest" description="Disordered" evidence="9">
    <location>
        <begin position="93"/>
        <end position="126"/>
    </location>
</feature>
<dbReference type="EMBL" id="AMZH03001465">
    <property type="protein sequence ID" value="RRT79210.1"/>
    <property type="molecule type" value="Genomic_DNA"/>
</dbReference>
<dbReference type="PROSITE" id="PS50157">
    <property type="entry name" value="ZINC_FINGER_C2H2_2"/>
    <property type="match status" value="1"/>
</dbReference>
<evidence type="ECO:0000256" key="1">
    <source>
        <dbReference type="ARBA" id="ARBA00004123"/>
    </source>
</evidence>
<gene>
    <name evidence="11" type="ORF">B296_00013110</name>
</gene>
<evidence type="ECO:0000256" key="7">
    <source>
        <dbReference type="ARBA" id="ARBA00023242"/>
    </source>
</evidence>
<evidence type="ECO:0000256" key="4">
    <source>
        <dbReference type="ARBA" id="ARBA00022833"/>
    </source>
</evidence>
<reference evidence="11 12" key="1">
    <citation type="journal article" date="2014" name="Agronomy (Basel)">
        <title>A Draft Genome Sequence for Ensete ventricosum, the Drought-Tolerant Tree Against Hunger.</title>
        <authorList>
            <person name="Harrison J."/>
            <person name="Moore K.A."/>
            <person name="Paszkiewicz K."/>
            <person name="Jones T."/>
            <person name="Grant M."/>
            <person name="Ambacheew D."/>
            <person name="Muzemil S."/>
            <person name="Studholme D.J."/>
        </authorList>
    </citation>
    <scope>NUCLEOTIDE SEQUENCE [LARGE SCALE GENOMIC DNA]</scope>
</reference>
<dbReference type="Pfam" id="PF13912">
    <property type="entry name" value="zf-C2H2_6"/>
    <property type="match status" value="1"/>
</dbReference>
<evidence type="ECO:0000256" key="6">
    <source>
        <dbReference type="ARBA" id="ARBA00023163"/>
    </source>
</evidence>
<dbReference type="PANTHER" id="PTHR45801:SF5">
    <property type="entry name" value="OS05G0286100 PROTEIN"/>
    <property type="match status" value="1"/>
</dbReference>
<comment type="caution">
    <text evidence="11">The sequence shown here is derived from an EMBL/GenBank/DDBJ whole genome shotgun (WGS) entry which is preliminary data.</text>
</comment>
<keyword evidence="6" id="KW-0804">Transcription</keyword>
<dbReference type="SMART" id="SM00355">
    <property type="entry name" value="ZnF_C2H2"/>
    <property type="match status" value="1"/>
</dbReference>
<evidence type="ECO:0000313" key="12">
    <source>
        <dbReference type="Proteomes" id="UP000287651"/>
    </source>
</evidence>
<accession>A0A427ASK4</accession>
<dbReference type="AlphaFoldDB" id="A0A427ASK4"/>
<evidence type="ECO:0000256" key="8">
    <source>
        <dbReference type="PROSITE-ProRule" id="PRU00042"/>
    </source>
</evidence>
<name>A0A427ASK4_ENSVE</name>
<dbReference type="InterPro" id="IPR013087">
    <property type="entry name" value="Znf_C2H2_type"/>
</dbReference>
<dbReference type="InterPro" id="IPR036236">
    <property type="entry name" value="Znf_C2H2_sf"/>
</dbReference>
<keyword evidence="4" id="KW-0862">Zinc</keyword>
<feature type="domain" description="C2H2-type" evidence="10">
    <location>
        <begin position="52"/>
        <end position="79"/>
    </location>
</feature>
<keyword evidence="2" id="KW-0479">Metal-binding</keyword>
<dbReference type="GO" id="GO:0005634">
    <property type="term" value="C:nucleus"/>
    <property type="evidence" value="ECO:0007669"/>
    <property type="project" value="UniProtKB-SubCell"/>
</dbReference>
<dbReference type="PROSITE" id="PS00028">
    <property type="entry name" value="ZINC_FINGER_C2H2_1"/>
    <property type="match status" value="1"/>
</dbReference>
<dbReference type="PANTHER" id="PTHR45801">
    <property type="entry name" value="OS07G0101800 PROTEIN"/>
    <property type="match status" value="1"/>
</dbReference>
<feature type="compositionally biased region" description="Polar residues" evidence="9">
    <location>
        <begin position="100"/>
        <end position="117"/>
    </location>
</feature>
<evidence type="ECO:0000256" key="2">
    <source>
        <dbReference type="ARBA" id="ARBA00022723"/>
    </source>
</evidence>
<dbReference type="InterPro" id="IPR052426">
    <property type="entry name" value="Plant_dev_regulator"/>
</dbReference>
<keyword evidence="5" id="KW-0805">Transcription regulation</keyword>
<keyword evidence="3 8" id="KW-0863">Zinc-finger</keyword>
<keyword evidence="7" id="KW-0539">Nucleus</keyword>
<evidence type="ECO:0000256" key="9">
    <source>
        <dbReference type="SAM" id="MobiDB-lite"/>
    </source>
</evidence>
<evidence type="ECO:0000256" key="3">
    <source>
        <dbReference type="ARBA" id="ARBA00022771"/>
    </source>
</evidence>
<dbReference type="GO" id="GO:0008270">
    <property type="term" value="F:zinc ion binding"/>
    <property type="evidence" value="ECO:0007669"/>
    <property type="project" value="UniProtKB-KW"/>
</dbReference>
<sequence>MDRAGYRLWLGTEQSNRPRLIVQIPAGLGLVVGSSIKEPWEEEAYSWPPRSYSCSFCRREFRSAQALGGHMNVHRRDRARLKQLYAGYGGEAMEEDEQHPNPSTVTSAGRHQPQVNPGSAAVLPSTPSHRVVYAPSTHEHWSETNFFSPSFSSSITGDNLKESLFSKTRSLLIVYDEKTNRNKRRRTDPLPAFFVRSSSCDQQQEVQTEVLNHSFDEELDLELRLGGAPK</sequence>
<organism evidence="11 12">
    <name type="scientific">Ensete ventricosum</name>
    <name type="common">Abyssinian banana</name>
    <name type="synonym">Musa ensete</name>
    <dbReference type="NCBI Taxonomy" id="4639"/>
    <lineage>
        <taxon>Eukaryota</taxon>
        <taxon>Viridiplantae</taxon>
        <taxon>Streptophyta</taxon>
        <taxon>Embryophyta</taxon>
        <taxon>Tracheophyta</taxon>
        <taxon>Spermatophyta</taxon>
        <taxon>Magnoliopsida</taxon>
        <taxon>Liliopsida</taxon>
        <taxon>Zingiberales</taxon>
        <taxon>Musaceae</taxon>
        <taxon>Ensete</taxon>
    </lineage>
</organism>